<dbReference type="RefSeq" id="WP_373867431.1">
    <property type="nucleotide sequence ID" value="NZ_BJYU01000199.1"/>
</dbReference>
<organism evidence="1 2">
    <name type="scientific">Microvirga aerophila</name>
    <dbReference type="NCBI Taxonomy" id="670291"/>
    <lineage>
        <taxon>Bacteria</taxon>
        <taxon>Pseudomonadati</taxon>
        <taxon>Pseudomonadota</taxon>
        <taxon>Alphaproteobacteria</taxon>
        <taxon>Hyphomicrobiales</taxon>
        <taxon>Methylobacteriaceae</taxon>
        <taxon>Microvirga</taxon>
    </lineage>
</organism>
<proteinExistence type="predicted"/>
<keyword evidence="2" id="KW-1185">Reference proteome</keyword>
<dbReference type="EMBL" id="BJYU01000199">
    <property type="protein sequence ID" value="GEO18489.1"/>
    <property type="molecule type" value="Genomic_DNA"/>
</dbReference>
<accession>A0A512C2Q8</accession>
<comment type="caution">
    <text evidence="1">The sequence shown here is derived from an EMBL/GenBank/DDBJ whole genome shotgun (WGS) entry which is preliminary data.</text>
</comment>
<evidence type="ECO:0008006" key="3">
    <source>
        <dbReference type="Google" id="ProtNLM"/>
    </source>
</evidence>
<name>A0A512C2Q8_9HYPH</name>
<dbReference type="Proteomes" id="UP000321085">
    <property type="component" value="Unassembled WGS sequence"/>
</dbReference>
<dbReference type="AlphaFoldDB" id="A0A512C2Q8"/>
<reference evidence="1 2" key="1">
    <citation type="submission" date="2019-07" db="EMBL/GenBank/DDBJ databases">
        <title>Whole genome shotgun sequence of Microvirga aerophila NBRC 106136.</title>
        <authorList>
            <person name="Hosoyama A."/>
            <person name="Uohara A."/>
            <person name="Ohji S."/>
            <person name="Ichikawa N."/>
        </authorList>
    </citation>
    <scope>NUCLEOTIDE SEQUENCE [LARGE SCALE GENOMIC DNA]</scope>
    <source>
        <strain evidence="1 2">NBRC 106136</strain>
    </source>
</reference>
<sequence length="130" mass="14921">MALRMARPWKDPKSGVWHLRQRIPQDLIHLKGQIVTLPIADRFASVKLGEVAQASLRTRDPREAKERHAIADAALRRFWDSRRNGPSRLSHQQAAAQAGTLYTAFADTLERNPGSPERWALEHRTRSRIR</sequence>
<protein>
    <recommendedName>
        <fullName evidence="3">Integrase DNA-binding domain-containing protein</fullName>
    </recommendedName>
</protein>
<evidence type="ECO:0000313" key="2">
    <source>
        <dbReference type="Proteomes" id="UP000321085"/>
    </source>
</evidence>
<evidence type="ECO:0000313" key="1">
    <source>
        <dbReference type="EMBL" id="GEO18489.1"/>
    </source>
</evidence>
<gene>
    <name evidence="1" type="ORF">MAE02_61850</name>
</gene>